<dbReference type="Pfam" id="PF17667">
    <property type="entry name" value="Pkinase_fungal"/>
    <property type="match status" value="1"/>
</dbReference>
<evidence type="ECO:0000313" key="3">
    <source>
        <dbReference type="EMBL" id="PPQ88973.1"/>
    </source>
</evidence>
<feature type="compositionally biased region" description="Polar residues" evidence="1">
    <location>
        <begin position="448"/>
        <end position="472"/>
    </location>
</feature>
<proteinExistence type="predicted"/>
<dbReference type="InterPro" id="IPR011009">
    <property type="entry name" value="Kinase-like_dom_sf"/>
</dbReference>
<feature type="region of interest" description="Disordered" evidence="1">
    <location>
        <begin position="769"/>
        <end position="792"/>
    </location>
</feature>
<dbReference type="PANTHER" id="PTHR38248">
    <property type="entry name" value="FUNK1 6"/>
    <property type="match status" value="1"/>
</dbReference>
<dbReference type="SUPFAM" id="SSF56112">
    <property type="entry name" value="Protein kinase-like (PK-like)"/>
    <property type="match status" value="1"/>
</dbReference>
<feature type="region of interest" description="Disordered" evidence="1">
    <location>
        <begin position="1"/>
        <end position="29"/>
    </location>
</feature>
<dbReference type="PANTHER" id="PTHR38248:SF2">
    <property type="entry name" value="FUNK1 11"/>
    <property type="match status" value="1"/>
</dbReference>
<evidence type="ECO:0000259" key="2">
    <source>
        <dbReference type="Pfam" id="PF17667"/>
    </source>
</evidence>
<accession>A0A409XDW0</accession>
<comment type="caution">
    <text evidence="3">The sequence shown here is derived from an EMBL/GenBank/DDBJ whole genome shotgun (WGS) entry which is preliminary data.</text>
</comment>
<feature type="region of interest" description="Disordered" evidence="1">
    <location>
        <begin position="809"/>
        <end position="860"/>
    </location>
</feature>
<dbReference type="InParanoid" id="A0A409XDW0"/>
<evidence type="ECO:0000313" key="4">
    <source>
        <dbReference type="Proteomes" id="UP000283269"/>
    </source>
</evidence>
<dbReference type="InterPro" id="IPR040976">
    <property type="entry name" value="Pkinase_fungal"/>
</dbReference>
<dbReference type="Gene3D" id="1.10.510.10">
    <property type="entry name" value="Transferase(Phosphotransferase) domain 1"/>
    <property type="match status" value="1"/>
</dbReference>
<feature type="region of interest" description="Disordered" evidence="1">
    <location>
        <begin position="441"/>
        <end position="480"/>
    </location>
</feature>
<organism evidence="3 4">
    <name type="scientific">Psilocybe cyanescens</name>
    <dbReference type="NCBI Taxonomy" id="93625"/>
    <lineage>
        <taxon>Eukaryota</taxon>
        <taxon>Fungi</taxon>
        <taxon>Dikarya</taxon>
        <taxon>Basidiomycota</taxon>
        <taxon>Agaricomycotina</taxon>
        <taxon>Agaricomycetes</taxon>
        <taxon>Agaricomycetidae</taxon>
        <taxon>Agaricales</taxon>
        <taxon>Agaricineae</taxon>
        <taxon>Strophariaceae</taxon>
        <taxon>Psilocybe</taxon>
    </lineage>
</organism>
<reference evidence="3 4" key="1">
    <citation type="journal article" date="2018" name="Evol. Lett.">
        <title>Horizontal gene cluster transfer increased hallucinogenic mushroom diversity.</title>
        <authorList>
            <person name="Reynolds H.T."/>
            <person name="Vijayakumar V."/>
            <person name="Gluck-Thaler E."/>
            <person name="Korotkin H.B."/>
            <person name="Matheny P.B."/>
            <person name="Slot J.C."/>
        </authorList>
    </citation>
    <scope>NUCLEOTIDE SEQUENCE [LARGE SCALE GENOMIC DNA]</scope>
    <source>
        <strain evidence="3 4">2631</strain>
    </source>
</reference>
<dbReference type="Proteomes" id="UP000283269">
    <property type="component" value="Unassembled WGS sequence"/>
</dbReference>
<name>A0A409XDW0_PSICY</name>
<protein>
    <recommendedName>
        <fullName evidence="2">Fungal-type protein kinase domain-containing protein</fullName>
    </recommendedName>
</protein>
<dbReference type="EMBL" id="NHYD01001970">
    <property type="protein sequence ID" value="PPQ88973.1"/>
    <property type="molecule type" value="Genomic_DNA"/>
</dbReference>
<dbReference type="OrthoDB" id="312874at2759"/>
<dbReference type="AlphaFoldDB" id="A0A409XDW0"/>
<gene>
    <name evidence="3" type="ORF">CVT25_005072</name>
</gene>
<feature type="compositionally biased region" description="Acidic residues" evidence="1">
    <location>
        <begin position="848"/>
        <end position="860"/>
    </location>
</feature>
<evidence type="ECO:0000256" key="1">
    <source>
        <dbReference type="SAM" id="MobiDB-lite"/>
    </source>
</evidence>
<feature type="domain" description="Fungal-type protein kinase" evidence="2">
    <location>
        <begin position="185"/>
        <end position="650"/>
    </location>
</feature>
<sequence length="888" mass="99230">MADIVGYNDQHVPSSIDPNAPVGTAPRITSQTPRTRLVDAAIKSIPVVRPIIGREMDKEIVVCSVENFMKSYLPFVASADALEGAKAILKQKNLITENPLRFTEFPKRSTQTEWGTSEARAFGPLEDIAKAIGQYRFPENIPPRNNYNYRICGTTTITSEIEGSTHKNDACFTSDSPDQKTLAETGMAVPMEFKLKGIERVKNNNQVVSGNVQIMNEDIRRMFTFGITIEADLVTLWYHSRSHSAATEQFSFVEKPNLLIQVFMAFMFGTPEQLGYDPNVTLEHEGHYVFTFPSKQGDSLNTTARRFRTVDTIADYRSINITGRMTRIFLVEELDTGLPKAPQFVLKDVWLEKDAHTERELQTAIFKDIKDFWEGNSLASDDESLEAFKTLNANLVDSEDYKKYFLEIVADYSGRTSKPKAYGSTPTRGLLDDRYINPTRPITPLRSKFQTPDSLPRGTHNSVHVEPTSSIQEAPEPPPRDYLQKKQYRVVFKEFCTPVGDLGTLGEVVDVLHQLLTPLQLFLCAGWVHRDISSGNILAYGSAASGWQVKLSDLEYAKKFPPPPGYMPAADPKTGTPFFMAHEMLTHYQIYDDQAKVPITNTPASKPVVNLGDPDEYAPSKKRSLDVAKPLAIHNFQHDLESIWWLLLWTMTCRVKHAPSQLWASTIFHNSGQISHDRRDCFLVDIEQTLRLKLEDSVKILAKPMNFLRHDMRFAFEERQTQGRVDKVGAYAVIHAKFYNFFSSLRRNYGTGWCDISLGDGRIDVAADANGAPRPVPPATNAPANGPLGNESTTADQVAAWDEQNATRASKLPVTDDTAASAISPAQAPSPAPVLSPARLPKRHFEDSNDSDDSESDIEVAETSKIQTNLMSKLMSVPGPSSSKRQKQ</sequence>
<keyword evidence="4" id="KW-1185">Reference proteome</keyword>